<dbReference type="InterPro" id="IPR036590">
    <property type="entry name" value="SRAP-like"/>
</dbReference>
<evidence type="ECO:0000256" key="3">
    <source>
        <dbReference type="ARBA" id="ARBA00022763"/>
    </source>
</evidence>
<evidence type="ECO:0000256" key="9">
    <source>
        <dbReference type="SAM" id="MobiDB-lite"/>
    </source>
</evidence>
<dbReference type="PANTHER" id="PTHR13604">
    <property type="entry name" value="DC12-RELATED"/>
    <property type="match status" value="1"/>
</dbReference>
<keyword evidence="11" id="KW-1185">Reference proteome</keyword>
<reference evidence="10" key="1">
    <citation type="journal article" date="2014" name="Int. J. Syst. Evol. Microbiol.">
        <title>Complete genome of a new Firmicutes species belonging to the dominant human colonic microbiota ('Ruminococcus bicirculans') reveals two chromosomes and a selective capacity to utilize plant glucans.</title>
        <authorList>
            <consortium name="NISC Comparative Sequencing Program"/>
            <person name="Wegmann U."/>
            <person name="Louis P."/>
            <person name="Goesmann A."/>
            <person name="Henrissat B."/>
            <person name="Duncan S.H."/>
            <person name="Flint H.J."/>
        </authorList>
    </citation>
    <scope>NUCLEOTIDE SEQUENCE</scope>
    <source>
        <strain evidence="10">NBRC 103408</strain>
    </source>
</reference>
<evidence type="ECO:0000256" key="4">
    <source>
        <dbReference type="ARBA" id="ARBA00022801"/>
    </source>
</evidence>
<sequence>MIMCGRFSLTTPIEALRKLFGFSESPNLFPRYNIAPSTPIAAVRKHPHPTETGNQLFFPRWGLIPSWAKDSSLSARMINARMETVSEKPAFRGAFKAHRCLIPVTGFYEWKTEDNGQKQPYFIHQQGQETFALAGLWERWQSPDNDLVESCTILTMPAAGPIRALHHRMPVTVQPDLFGTWLSGNDRDSLPGPARQIPLACYPVSNKVGNVQNDSPDLMNPVSLTDKPQAPKQQALF</sequence>
<evidence type="ECO:0000313" key="10">
    <source>
        <dbReference type="EMBL" id="GLQ06044.1"/>
    </source>
</evidence>
<comment type="caution">
    <text evidence="10">The sequence shown here is derived from an EMBL/GenBank/DDBJ whole genome shotgun (WGS) entry which is preliminary data.</text>
</comment>
<dbReference type="Pfam" id="PF02586">
    <property type="entry name" value="SRAP"/>
    <property type="match status" value="1"/>
</dbReference>
<proteinExistence type="inferred from homology"/>
<protein>
    <recommendedName>
        <fullName evidence="8">Abasic site processing protein</fullName>
        <ecNumber evidence="8">3.4.-.-</ecNumber>
    </recommendedName>
</protein>
<comment type="similarity">
    <text evidence="1 8">Belongs to the SOS response-associated peptidase family.</text>
</comment>
<evidence type="ECO:0000313" key="11">
    <source>
        <dbReference type="Proteomes" id="UP001161409"/>
    </source>
</evidence>
<dbReference type="EMBL" id="BSNF01000001">
    <property type="protein sequence ID" value="GLQ06044.1"/>
    <property type="molecule type" value="Genomic_DNA"/>
</dbReference>
<keyword evidence="7" id="KW-0456">Lyase</keyword>
<gene>
    <name evidence="10" type="ORF">GCM10007924_12650</name>
</gene>
<evidence type="ECO:0000256" key="1">
    <source>
        <dbReference type="ARBA" id="ARBA00008136"/>
    </source>
</evidence>
<accession>A0ABQ5U2B4</accession>
<dbReference type="InterPro" id="IPR003738">
    <property type="entry name" value="SRAP"/>
</dbReference>
<keyword evidence="4 8" id="KW-0378">Hydrolase</keyword>
<name>A0ABQ5U2B4_9PROT</name>
<dbReference type="Gene3D" id="3.90.1680.10">
    <property type="entry name" value="SOS response associated peptidase-like"/>
    <property type="match status" value="1"/>
</dbReference>
<dbReference type="PANTHER" id="PTHR13604:SF0">
    <property type="entry name" value="ABASIC SITE PROCESSING PROTEIN HMCES"/>
    <property type="match status" value="1"/>
</dbReference>
<evidence type="ECO:0000256" key="5">
    <source>
        <dbReference type="ARBA" id="ARBA00023124"/>
    </source>
</evidence>
<organism evidence="10 11">
    <name type="scientific">Sneathiella chinensis</name>
    <dbReference type="NCBI Taxonomy" id="349750"/>
    <lineage>
        <taxon>Bacteria</taxon>
        <taxon>Pseudomonadati</taxon>
        <taxon>Pseudomonadota</taxon>
        <taxon>Alphaproteobacteria</taxon>
        <taxon>Sneathiellales</taxon>
        <taxon>Sneathiellaceae</taxon>
        <taxon>Sneathiella</taxon>
    </lineage>
</organism>
<evidence type="ECO:0000256" key="7">
    <source>
        <dbReference type="ARBA" id="ARBA00023239"/>
    </source>
</evidence>
<reference evidence="10" key="2">
    <citation type="submission" date="2023-01" db="EMBL/GenBank/DDBJ databases">
        <title>Draft genome sequence of Sneathiella chinensis strain NBRC 103408.</title>
        <authorList>
            <person name="Sun Q."/>
            <person name="Mori K."/>
        </authorList>
    </citation>
    <scope>NUCLEOTIDE SEQUENCE</scope>
    <source>
        <strain evidence="10">NBRC 103408</strain>
    </source>
</reference>
<keyword evidence="5" id="KW-0190">Covalent protein-DNA linkage</keyword>
<keyword evidence="6" id="KW-0238">DNA-binding</keyword>
<dbReference type="Proteomes" id="UP001161409">
    <property type="component" value="Unassembled WGS sequence"/>
</dbReference>
<evidence type="ECO:0000256" key="6">
    <source>
        <dbReference type="ARBA" id="ARBA00023125"/>
    </source>
</evidence>
<keyword evidence="3" id="KW-0227">DNA damage</keyword>
<evidence type="ECO:0000256" key="2">
    <source>
        <dbReference type="ARBA" id="ARBA00022670"/>
    </source>
</evidence>
<keyword evidence="2 8" id="KW-0645">Protease</keyword>
<dbReference type="EC" id="3.4.-.-" evidence="8"/>
<dbReference type="SUPFAM" id="SSF143081">
    <property type="entry name" value="BB1717-like"/>
    <property type="match status" value="1"/>
</dbReference>
<evidence type="ECO:0000256" key="8">
    <source>
        <dbReference type="RuleBase" id="RU364100"/>
    </source>
</evidence>
<feature type="region of interest" description="Disordered" evidence="9">
    <location>
        <begin position="211"/>
        <end position="237"/>
    </location>
</feature>